<dbReference type="AlphaFoldDB" id="A0AAN8LGV7"/>
<proteinExistence type="predicted"/>
<comment type="caution">
    <text evidence="1">The sequence shown here is derived from an EMBL/GenBank/DDBJ whole genome shotgun (WGS) entry which is preliminary data.</text>
</comment>
<name>A0AAN8LGV7_9TELE</name>
<evidence type="ECO:0000313" key="2">
    <source>
        <dbReference type="Proteomes" id="UP001356427"/>
    </source>
</evidence>
<protein>
    <submittedName>
        <fullName evidence="1">Uncharacterized protein</fullName>
    </submittedName>
</protein>
<dbReference type="EMBL" id="JAGTTL010000016">
    <property type="protein sequence ID" value="KAK6311010.1"/>
    <property type="molecule type" value="Genomic_DNA"/>
</dbReference>
<sequence length="61" mass="7047">MDKIDDNSIPFYQHCLQNRIPALKSRRPSRGTGRAAERIGQEDLERAARLKERLAEKKAKL</sequence>
<keyword evidence="2" id="KW-1185">Reference proteome</keyword>
<gene>
    <name evidence="1" type="ORF">J4Q44_G00190650</name>
</gene>
<reference evidence="1 2" key="1">
    <citation type="submission" date="2021-04" db="EMBL/GenBank/DDBJ databases">
        <authorList>
            <person name="De Guttry C."/>
            <person name="Zahm M."/>
            <person name="Klopp C."/>
            <person name="Cabau C."/>
            <person name="Louis A."/>
            <person name="Berthelot C."/>
            <person name="Parey E."/>
            <person name="Roest Crollius H."/>
            <person name="Montfort J."/>
            <person name="Robinson-Rechavi M."/>
            <person name="Bucao C."/>
            <person name="Bouchez O."/>
            <person name="Gislard M."/>
            <person name="Lluch J."/>
            <person name="Milhes M."/>
            <person name="Lampietro C."/>
            <person name="Lopez Roques C."/>
            <person name="Donnadieu C."/>
            <person name="Braasch I."/>
            <person name="Desvignes T."/>
            <person name="Postlethwait J."/>
            <person name="Bobe J."/>
            <person name="Wedekind C."/>
            <person name="Guiguen Y."/>
        </authorList>
    </citation>
    <scope>NUCLEOTIDE SEQUENCE [LARGE SCALE GENOMIC DNA]</scope>
    <source>
        <strain evidence="1">Cs_M1</strain>
        <tissue evidence="1">Blood</tissue>
    </source>
</reference>
<evidence type="ECO:0000313" key="1">
    <source>
        <dbReference type="EMBL" id="KAK6311010.1"/>
    </source>
</evidence>
<accession>A0AAN8LGV7</accession>
<dbReference type="Proteomes" id="UP001356427">
    <property type="component" value="Unassembled WGS sequence"/>
</dbReference>
<organism evidence="1 2">
    <name type="scientific">Coregonus suidteri</name>
    <dbReference type="NCBI Taxonomy" id="861788"/>
    <lineage>
        <taxon>Eukaryota</taxon>
        <taxon>Metazoa</taxon>
        <taxon>Chordata</taxon>
        <taxon>Craniata</taxon>
        <taxon>Vertebrata</taxon>
        <taxon>Euteleostomi</taxon>
        <taxon>Actinopterygii</taxon>
        <taxon>Neopterygii</taxon>
        <taxon>Teleostei</taxon>
        <taxon>Protacanthopterygii</taxon>
        <taxon>Salmoniformes</taxon>
        <taxon>Salmonidae</taxon>
        <taxon>Coregoninae</taxon>
        <taxon>Coregonus</taxon>
    </lineage>
</organism>